<evidence type="ECO:0000313" key="9">
    <source>
        <dbReference type="EMBL" id="SEJ16439.1"/>
    </source>
</evidence>
<proteinExistence type="inferred from homology"/>
<dbReference type="InterPro" id="IPR017624">
    <property type="entry name" value="Catechol_2-3_dOase"/>
</dbReference>
<dbReference type="RefSeq" id="WP_090733075.1">
    <property type="nucleotide sequence ID" value="NZ_FNYO01000052.1"/>
</dbReference>
<evidence type="ECO:0000259" key="8">
    <source>
        <dbReference type="PROSITE" id="PS51819"/>
    </source>
</evidence>
<evidence type="ECO:0000313" key="10">
    <source>
        <dbReference type="EMBL" id="SEJ21182.1"/>
    </source>
</evidence>
<dbReference type="SUPFAM" id="SSF54593">
    <property type="entry name" value="Glyoxalase/Bleomycin resistance protein/Dihydroxybiphenyl dioxygenase"/>
    <property type="match status" value="1"/>
</dbReference>
<evidence type="ECO:0000313" key="12">
    <source>
        <dbReference type="Proteomes" id="UP000199250"/>
    </source>
</evidence>
<dbReference type="EMBL" id="FNYQ01000055">
    <property type="protein sequence ID" value="SEJ16439.1"/>
    <property type="molecule type" value="Genomic_DNA"/>
</dbReference>
<evidence type="ECO:0000256" key="5">
    <source>
        <dbReference type="ARBA" id="ARBA00022797"/>
    </source>
</evidence>
<dbReference type="Pfam" id="PF22247">
    <property type="entry name" value="Diox-like_N"/>
    <property type="match status" value="1"/>
</dbReference>
<evidence type="ECO:0000256" key="4">
    <source>
        <dbReference type="ARBA" id="ARBA00022737"/>
    </source>
</evidence>
<accession>A0A1H6X8J6</accession>
<dbReference type="STRING" id="170623.SAMN04244579_03508"/>
<organism evidence="10 11">
    <name type="scientific">Azotobacter beijerinckii</name>
    <dbReference type="NCBI Taxonomy" id="170623"/>
    <lineage>
        <taxon>Bacteria</taxon>
        <taxon>Pseudomonadati</taxon>
        <taxon>Pseudomonadota</taxon>
        <taxon>Gammaproteobacteria</taxon>
        <taxon>Pseudomonadales</taxon>
        <taxon>Pseudomonadaceae</taxon>
        <taxon>Azotobacter</taxon>
    </lineage>
</organism>
<dbReference type="OrthoDB" id="9804944at2"/>
<keyword evidence="5" id="KW-0058">Aromatic hydrocarbons catabolism</keyword>
<dbReference type="PROSITE" id="PS51819">
    <property type="entry name" value="VOC"/>
    <property type="match status" value="2"/>
</dbReference>
<keyword evidence="7" id="KW-0560">Oxidoreductase</keyword>
<keyword evidence="6 10" id="KW-0223">Dioxygenase</keyword>
<name>A0A1H6X8J6_9GAMM</name>
<evidence type="ECO:0000256" key="3">
    <source>
        <dbReference type="ARBA" id="ARBA00022723"/>
    </source>
</evidence>
<evidence type="ECO:0000256" key="7">
    <source>
        <dbReference type="ARBA" id="ARBA00023002"/>
    </source>
</evidence>
<comment type="similarity">
    <text evidence="1">Belongs to the extradiol ring-cleavage dioxygenase family.</text>
</comment>
<evidence type="ECO:0000313" key="11">
    <source>
        <dbReference type="Proteomes" id="UP000199005"/>
    </source>
</evidence>
<feature type="domain" description="VOC" evidence="8">
    <location>
        <begin position="145"/>
        <end position="266"/>
    </location>
</feature>
<reference evidence="11 12" key="1">
    <citation type="submission" date="2016-10" db="EMBL/GenBank/DDBJ databases">
        <authorList>
            <person name="de Groot N.N."/>
        </authorList>
    </citation>
    <scope>NUCLEOTIDE SEQUENCE [LARGE SCALE GENOMIC DNA]</scope>
    <source>
        <strain evidence="10 11">DSM 1041</strain>
        <strain evidence="9 12">DSM 373</strain>
    </source>
</reference>
<dbReference type="Proteomes" id="UP000199005">
    <property type="component" value="Unassembled WGS sequence"/>
</dbReference>
<dbReference type="EMBL" id="FNYO01000052">
    <property type="protein sequence ID" value="SEJ21182.1"/>
    <property type="molecule type" value="Genomic_DNA"/>
</dbReference>
<comment type="subunit">
    <text evidence="2">Homotetramer.</text>
</comment>
<keyword evidence="4" id="KW-0677">Repeat</keyword>
<dbReference type="Pfam" id="PF00903">
    <property type="entry name" value="Glyoxalase"/>
    <property type="match status" value="1"/>
</dbReference>
<dbReference type="NCBIfam" id="TIGR03211">
    <property type="entry name" value="catechol_2_3"/>
    <property type="match status" value="1"/>
</dbReference>
<protein>
    <submittedName>
        <fullName evidence="10">Catechol 2,3-dioxygenase</fullName>
    </submittedName>
</protein>
<keyword evidence="3" id="KW-0479">Metal-binding</keyword>
<sequence>MSVMRLGYLHIRVTNLADAKRFYVDTLGMQVVLEQGNKIYLKCWDEWDHHSLMIEEGGVGVIKLGYKVAKPEDLAYFEKRIEAFGVSTTRMSVGETLGVGEGLRFIIPSGHTLELYHHMEFTDTAVGLINPPLFPRNLAGVGVPRLDHCLLKTDNIPLAERFFIEALDFKPAERLVSDLSSDGELLGTWLFCQHKTHDIAFVAGEKGRIHHWGYKLEGWDAIRHAGSILSMDDVSVGYGPEIHGLSRGETIYFFDPAGNRMEVFAGGYETYPDFPTITWTADQLPRAVGYISRELKENHFTVDT</sequence>
<dbReference type="Gene3D" id="3.10.180.10">
    <property type="entry name" value="2,3-Dihydroxybiphenyl 1,2-Dioxygenase, domain 1"/>
    <property type="match status" value="2"/>
</dbReference>
<evidence type="ECO:0000256" key="2">
    <source>
        <dbReference type="ARBA" id="ARBA00011881"/>
    </source>
</evidence>
<dbReference type="InterPro" id="IPR029068">
    <property type="entry name" value="Glyas_Bleomycin-R_OHBP_Dase"/>
</dbReference>
<dbReference type="InterPro" id="IPR054560">
    <property type="entry name" value="XylE-like_N"/>
</dbReference>
<dbReference type="GO" id="GO:0008198">
    <property type="term" value="F:ferrous iron binding"/>
    <property type="evidence" value="ECO:0007669"/>
    <property type="project" value="InterPro"/>
</dbReference>
<feature type="domain" description="VOC" evidence="8">
    <location>
        <begin position="5"/>
        <end position="118"/>
    </location>
</feature>
<dbReference type="GO" id="GO:0018577">
    <property type="term" value="F:catechol 2,3-dioxygenase activity"/>
    <property type="evidence" value="ECO:0007669"/>
    <property type="project" value="InterPro"/>
</dbReference>
<evidence type="ECO:0000256" key="6">
    <source>
        <dbReference type="ARBA" id="ARBA00022964"/>
    </source>
</evidence>
<dbReference type="Proteomes" id="UP000199250">
    <property type="component" value="Unassembled WGS sequence"/>
</dbReference>
<dbReference type="InterPro" id="IPR037523">
    <property type="entry name" value="VOC_core"/>
</dbReference>
<dbReference type="InterPro" id="IPR004360">
    <property type="entry name" value="Glyas_Fos-R_dOase_dom"/>
</dbReference>
<dbReference type="AlphaFoldDB" id="A0A1H6X8J6"/>
<gene>
    <name evidence="9" type="ORF">SAMN04244572_02976</name>
    <name evidence="10" type="ORF">SAMN04244579_03508</name>
</gene>
<evidence type="ECO:0000256" key="1">
    <source>
        <dbReference type="ARBA" id="ARBA00008784"/>
    </source>
</evidence>